<reference evidence="4 5" key="1">
    <citation type="journal article" date="2018" name="G3 (Bethesda)">
        <title>Phylogenetic and Phylogenomic Definition of Rhizopus Species.</title>
        <authorList>
            <person name="Gryganskyi A.P."/>
            <person name="Golan J."/>
            <person name="Dolatabadi S."/>
            <person name="Mondo S."/>
            <person name="Robb S."/>
            <person name="Idnurm A."/>
            <person name="Muszewska A."/>
            <person name="Steczkiewicz K."/>
            <person name="Masonjones S."/>
            <person name="Liao H.L."/>
            <person name="Gajdeczka M.T."/>
            <person name="Anike F."/>
            <person name="Vuek A."/>
            <person name="Anishchenko I.M."/>
            <person name="Voigt K."/>
            <person name="de Hoog G.S."/>
            <person name="Smith M.E."/>
            <person name="Heitman J."/>
            <person name="Vilgalys R."/>
            <person name="Stajich J.E."/>
        </authorList>
    </citation>
    <scope>NUCLEOTIDE SEQUENCE [LARGE SCALE GENOMIC DNA]</scope>
    <source>
        <strain evidence="4 5">CBS 357.93</strain>
    </source>
</reference>
<accession>A0A367K873</accession>
<comment type="caution">
    <text evidence="4">The sequence shown here is derived from an EMBL/GenBank/DDBJ whole genome shotgun (WGS) entry which is preliminary data.</text>
</comment>
<keyword evidence="1" id="KW-0175">Coiled coil</keyword>
<feature type="coiled-coil region" evidence="1">
    <location>
        <begin position="346"/>
        <end position="373"/>
    </location>
</feature>
<feature type="domain" description="Rho-GAP" evidence="3">
    <location>
        <begin position="1"/>
        <end position="170"/>
    </location>
</feature>
<dbReference type="Gene3D" id="1.10.555.10">
    <property type="entry name" value="Rho GTPase activation protein"/>
    <property type="match status" value="1"/>
</dbReference>
<evidence type="ECO:0000313" key="5">
    <source>
        <dbReference type="Proteomes" id="UP000252139"/>
    </source>
</evidence>
<evidence type="ECO:0000256" key="2">
    <source>
        <dbReference type="SAM" id="MobiDB-lite"/>
    </source>
</evidence>
<protein>
    <recommendedName>
        <fullName evidence="3">Rho-GAP domain-containing protein</fullName>
    </recommendedName>
</protein>
<organism evidence="4 5">
    <name type="scientific">Rhizopus azygosporus</name>
    <name type="common">Rhizopus microsporus var. azygosporus</name>
    <dbReference type="NCBI Taxonomy" id="86630"/>
    <lineage>
        <taxon>Eukaryota</taxon>
        <taxon>Fungi</taxon>
        <taxon>Fungi incertae sedis</taxon>
        <taxon>Mucoromycota</taxon>
        <taxon>Mucoromycotina</taxon>
        <taxon>Mucoromycetes</taxon>
        <taxon>Mucorales</taxon>
        <taxon>Mucorineae</taxon>
        <taxon>Rhizopodaceae</taxon>
        <taxon>Rhizopus</taxon>
    </lineage>
</organism>
<dbReference type="InterPro" id="IPR000198">
    <property type="entry name" value="RhoGAP_dom"/>
</dbReference>
<dbReference type="SMART" id="SM00324">
    <property type="entry name" value="RhoGAP"/>
    <property type="match status" value="1"/>
</dbReference>
<feature type="region of interest" description="Disordered" evidence="2">
    <location>
        <begin position="402"/>
        <end position="427"/>
    </location>
</feature>
<feature type="compositionally biased region" description="Low complexity" evidence="2">
    <location>
        <begin position="402"/>
        <end position="414"/>
    </location>
</feature>
<dbReference type="EMBL" id="PJQL01000197">
    <property type="protein sequence ID" value="RCH98432.1"/>
    <property type="molecule type" value="Genomic_DNA"/>
</dbReference>
<gene>
    <name evidence="4" type="ORF">CU097_011953</name>
</gene>
<evidence type="ECO:0000313" key="4">
    <source>
        <dbReference type="EMBL" id="RCH98432.1"/>
    </source>
</evidence>
<dbReference type="Pfam" id="PF00620">
    <property type="entry name" value="RhoGAP"/>
    <property type="match status" value="1"/>
</dbReference>
<dbReference type="SUPFAM" id="SSF48350">
    <property type="entry name" value="GTPase activation domain, GAP"/>
    <property type="match status" value="1"/>
</dbReference>
<dbReference type="OrthoDB" id="2218807at2759"/>
<dbReference type="AlphaFoldDB" id="A0A367K873"/>
<sequence length="449" mass="51935">MYYSFDFIAKVTRLCIEEIRQRGFQERKIFRKTVPNYGLFIKIFNKRDFTANDLSYVDIHSVATLMQVALWSTPDRIISKKAWRKINYETCTLSNLSSIIPNKSQQLLIEILDFLVELLQHKHVNLMDAYKLGDSLGKVVLGPSDCSQIMEEKSGHFLTRLIIEHAKITSRKSAQLGLSHSRTDSGYDMSSVYSSVNYMEYQPLCKTEGTRARAKCYSRIIAKINRNSSDWVENADGIQKMMDNDYDIVPEPPEKPWISIFVSQDSLRASDKDMRISSSLYRILNEAVKTPAVVPEDPFEESYLFNKTKACYAEHQIHEAFNQFLQLQSRTDQLTSNNIEDKANPLRKLNSSLSNLKLNIRRYRSRMDLLEDSVISEDTVVNESNVTDSENINMHRHQHPIHYVQQQQQQQQPSHNHHHQHKSGLSNMKGAMRKMAKIAGERKISKILI</sequence>
<dbReference type="Proteomes" id="UP000252139">
    <property type="component" value="Unassembled WGS sequence"/>
</dbReference>
<dbReference type="PROSITE" id="PS50238">
    <property type="entry name" value="RHOGAP"/>
    <property type="match status" value="1"/>
</dbReference>
<keyword evidence="5" id="KW-1185">Reference proteome</keyword>
<name>A0A367K873_RHIAZ</name>
<evidence type="ECO:0000256" key="1">
    <source>
        <dbReference type="SAM" id="Coils"/>
    </source>
</evidence>
<evidence type="ECO:0000259" key="3">
    <source>
        <dbReference type="PROSITE" id="PS50238"/>
    </source>
</evidence>
<dbReference type="InterPro" id="IPR008936">
    <property type="entry name" value="Rho_GTPase_activation_prot"/>
</dbReference>
<dbReference type="GO" id="GO:0007165">
    <property type="term" value="P:signal transduction"/>
    <property type="evidence" value="ECO:0007669"/>
    <property type="project" value="InterPro"/>
</dbReference>
<proteinExistence type="predicted"/>